<dbReference type="Proteomes" id="UP000534677">
    <property type="component" value="Unassembled WGS sequence"/>
</dbReference>
<dbReference type="Pfam" id="PF25023">
    <property type="entry name" value="TEN_YD-shell"/>
    <property type="match status" value="1"/>
</dbReference>
<reference evidence="5 6" key="1">
    <citation type="submission" date="2020-04" db="EMBL/GenBank/DDBJ databases">
        <title>Pseudomonas crami sp. nov., a novel proteolytic bacterial species isolated from cream.</title>
        <authorList>
            <person name="Hofmann K."/>
            <person name="Woller A."/>
            <person name="Huptas C."/>
            <person name="Wenning M."/>
            <person name="Scherer S."/>
            <person name="Doll E.V."/>
        </authorList>
    </citation>
    <scope>NUCLEOTIDE SEQUENCE [LARGE SCALE GENOMIC DNA]</scope>
    <source>
        <strain evidence="5 6">WS 5096</strain>
    </source>
</reference>
<dbReference type="PANTHER" id="PTHR32305:SF15">
    <property type="entry name" value="PROTEIN RHSA-RELATED"/>
    <property type="match status" value="1"/>
</dbReference>
<dbReference type="NCBIfam" id="TIGR01643">
    <property type="entry name" value="YD_repeat_2x"/>
    <property type="match status" value="1"/>
</dbReference>
<feature type="region of interest" description="Disordered" evidence="2">
    <location>
        <begin position="275"/>
        <end position="300"/>
    </location>
</feature>
<dbReference type="PANTHER" id="PTHR32305">
    <property type="match status" value="1"/>
</dbReference>
<dbReference type="RefSeq" id="WP_185707164.1">
    <property type="nucleotide sequence ID" value="NZ_JAAXCZ010000004.1"/>
</dbReference>
<evidence type="ECO:0000256" key="2">
    <source>
        <dbReference type="SAM" id="MobiDB-lite"/>
    </source>
</evidence>
<dbReference type="EMBL" id="JAAXCZ010000004">
    <property type="protein sequence ID" value="MBC2381520.1"/>
    <property type="molecule type" value="Genomic_DNA"/>
</dbReference>
<evidence type="ECO:0000313" key="5">
    <source>
        <dbReference type="EMBL" id="MBC2381520.1"/>
    </source>
</evidence>
<evidence type="ECO:0000313" key="6">
    <source>
        <dbReference type="Proteomes" id="UP000534677"/>
    </source>
</evidence>
<dbReference type="SUPFAM" id="SSF56399">
    <property type="entry name" value="ADP-ribosylation"/>
    <property type="match status" value="1"/>
</dbReference>
<dbReference type="InterPro" id="IPR006530">
    <property type="entry name" value="YD"/>
</dbReference>
<evidence type="ECO:0000259" key="3">
    <source>
        <dbReference type="Pfam" id="PF22596"/>
    </source>
</evidence>
<comment type="caution">
    <text evidence="5">The sequence shown here is derived from an EMBL/GenBank/DDBJ whole genome shotgun (WGS) entry which is preliminary data.</text>
</comment>
<dbReference type="Gene3D" id="3.90.210.10">
    <property type="entry name" value="Heat-Labile Enterotoxin, subunit A"/>
    <property type="match status" value="1"/>
</dbReference>
<dbReference type="Gene3D" id="2.180.10.10">
    <property type="entry name" value="RHS repeat-associated core"/>
    <property type="match status" value="1"/>
</dbReference>
<dbReference type="InterPro" id="IPR056823">
    <property type="entry name" value="TEN-like_YD-shell"/>
</dbReference>
<dbReference type="PRINTS" id="PR00394">
    <property type="entry name" value="RHSPROTEIN"/>
</dbReference>
<keyword evidence="1" id="KW-0677">Repeat</keyword>
<feature type="domain" description="Pierisin-like" evidence="3">
    <location>
        <begin position="296"/>
        <end position="417"/>
    </location>
</feature>
<organism evidence="5 6">
    <name type="scientific">Pseudomonas cremoris</name>
    <dbReference type="NCBI Taxonomy" id="2724178"/>
    <lineage>
        <taxon>Bacteria</taxon>
        <taxon>Pseudomonadati</taxon>
        <taxon>Pseudomonadota</taxon>
        <taxon>Gammaproteobacteria</taxon>
        <taxon>Pseudomonadales</taxon>
        <taxon>Pseudomonadaceae</taxon>
        <taxon>Pseudomonas</taxon>
    </lineage>
</organism>
<feature type="compositionally biased region" description="Basic and acidic residues" evidence="2">
    <location>
        <begin position="1"/>
        <end position="16"/>
    </location>
</feature>
<dbReference type="InterPro" id="IPR022385">
    <property type="entry name" value="Rhs_assc_core"/>
</dbReference>
<protein>
    <submittedName>
        <fullName evidence="5">Type IV secretion protein Rhs</fullName>
    </submittedName>
</protein>
<name>A0ABR6T6W0_9PSED</name>
<evidence type="ECO:0000256" key="1">
    <source>
        <dbReference type="ARBA" id="ARBA00022737"/>
    </source>
</evidence>
<keyword evidence="6" id="KW-1185">Reference proteome</keyword>
<dbReference type="InterPro" id="IPR050708">
    <property type="entry name" value="T6SS_VgrG/RHS"/>
</dbReference>
<sequence>LTRADHSQDVQERFGHDPAGNLLMQDRPGPDVVAGNRLISQGDNHYDYDAFGNLIRERCGKGHQLVTEYRYDCQHRLIGVTTPNGQSASYRYDPFGRRISKTVDDITTEFFWQGDKLIAEHHKDKHRSYIYEPDSFRPLIMLEGYGPKEAKPHHYQLDHLGTPQELTTPEGEIVWSAHYRAYGEISRLDIGKVDNPIRFQGQYFDQESGLHYNRHRYYNPDIGRYLTPDPVKLAGGINGYQYVPNPTGWIDPLGLNTCPGGDGCNQRSKIENPPEQLQVDEHSPSPPTPQKNRSYLYRGDSRDPEEIFEKGFESRGESTDLYLHSVNNASPPSNFVPTSTSRKQALVFASGFGFEEGFLYTLKRIPGRDVNKELGTRSKHKNELEIAIPGRIDSKHILGASPVNEDGTYKGYTILNPNREYP</sequence>
<proteinExistence type="predicted"/>
<dbReference type="Pfam" id="PF22596">
    <property type="entry name" value="Scabin-like"/>
    <property type="match status" value="1"/>
</dbReference>
<feature type="domain" description="Teneurin-like YD-shell" evidence="4">
    <location>
        <begin position="11"/>
        <end position="229"/>
    </location>
</feature>
<dbReference type="InterPro" id="IPR054695">
    <property type="entry name" value="Pierisin-like_dom"/>
</dbReference>
<accession>A0ABR6T6W0</accession>
<feature type="non-terminal residue" evidence="5">
    <location>
        <position position="1"/>
    </location>
</feature>
<dbReference type="NCBIfam" id="TIGR03696">
    <property type="entry name" value="Rhs_assc_core"/>
    <property type="match status" value="1"/>
</dbReference>
<gene>
    <name evidence="5" type="ORF">HF209_11255</name>
</gene>
<feature type="region of interest" description="Disordered" evidence="2">
    <location>
        <begin position="1"/>
        <end position="27"/>
    </location>
</feature>
<evidence type="ECO:0000259" key="4">
    <source>
        <dbReference type="Pfam" id="PF25023"/>
    </source>
</evidence>